<gene>
    <name evidence="3" type="ORF">g.15500</name>
</gene>
<keyword evidence="2" id="KW-1133">Transmembrane helix</keyword>
<evidence type="ECO:0000313" key="3">
    <source>
        <dbReference type="EMBL" id="JAT74240.1"/>
    </source>
</evidence>
<sequence>MATSAKLPQVYLDQATAAVFTLAGAIVGLIQGAIVTLASHYPDIATKLKLDKVVPSTGKPSASSETVTSPEIEGSAPPPKVAARVEPAARIEHAIEEDAASDPPSPLKHASDDTEPPAAIPDVTTPKSVEKEPTTGSPAVAAKANLVDAGKTPQAVRTPELPAAAAYKGSKKAKSRNGAHKK</sequence>
<feature type="region of interest" description="Disordered" evidence="1">
    <location>
        <begin position="54"/>
        <end position="182"/>
    </location>
</feature>
<dbReference type="AlphaFoldDB" id="A0A1D2A4X7"/>
<protein>
    <submittedName>
        <fullName evidence="3">Uncharacterized protein</fullName>
    </submittedName>
</protein>
<accession>A0A1D2A4X7</accession>
<feature type="compositionally biased region" description="Basic and acidic residues" evidence="1">
    <location>
        <begin position="87"/>
        <end position="96"/>
    </location>
</feature>
<feature type="transmembrane region" description="Helical" evidence="2">
    <location>
        <begin position="15"/>
        <end position="39"/>
    </location>
</feature>
<keyword evidence="2" id="KW-0472">Membrane</keyword>
<name>A0A1D2A4X7_AUXPR</name>
<evidence type="ECO:0000256" key="1">
    <source>
        <dbReference type="SAM" id="MobiDB-lite"/>
    </source>
</evidence>
<feature type="compositionally biased region" description="Polar residues" evidence="1">
    <location>
        <begin position="58"/>
        <end position="69"/>
    </location>
</feature>
<reference evidence="3" key="1">
    <citation type="submission" date="2015-08" db="EMBL/GenBank/DDBJ databases">
        <authorList>
            <person name="Babu N.S."/>
            <person name="Beckwith C.J."/>
            <person name="Beseler K.G."/>
            <person name="Brison A."/>
            <person name="Carone J.V."/>
            <person name="Caskin T.P."/>
            <person name="Diamond M."/>
            <person name="Durham M.E."/>
            <person name="Foxe J.M."/>
            <person name="Go M."/>
            <person name="Henderson B.A."/>
            <person name="Jones I.B."/>
            <person name="McGettigan J.A."/>
            <person name="Micheletti S.J."/>
            <person name="Nasrallah M.E."/>
            <person name="Ortiz D."/>
            <person name="Piller C.R."/>
            <person name="Privatt S.R."/>
            <person name="Schneider S.L."/>
            <person name="Sharp S."/>
            <person name="Smith T.C."/>
            <person name="Stanton J.D."/>
            <person name="Ullery H.E."/>
            <person name="Wilson R.J."/>
            <person name="Serrano M.G."/>
            <person name="Buck G."/>
            <person name="Lee V."/>
            <person name="Wang Y."/>
            <person name="Carvalho R."/>
            <person name="Voegtly L."/>
            <person name="Shi R."/>
            <person name="Duckworth R."/>
            <person name="Johnson A."/>
            <person name="Loviza R."/>
            <person name="Walstead R."/>
            <person name="Shah Z."/>
            <person name="Kiflezghi M."/>
            <person name="Wade K."/>
            <person name="Ball S.L."/>
            <person name="Bradley K.W."/>
            <person name="Asai D.J."/>
            <person name="Bowman C.A."/>
            <person name="Russell D.A."/>
            <person name="Pope W.H."/>
            <person name="Jacobs-Sera D."/>
            <person name="Hendrix R.W."/>
            <person name="Hatfull G.F."/>
        </authorList>
    </citation>
    <scope>NUCLEOTIDE SEQUENCE</scope>
</reference>
<feature type="compositionally biased region" description="Basic residues" evidence="1">
    <location>
        <begin position="169"/>
        <end position="182"/>
    </location>
</feature>
<organism evidence="3">
    <name type="scientific">Auxenochlorella protothecoides</name>
    <name type="common">Green microalga</name>
    <name type="synonym">Chlorella protothecoides</name>
    <dbReference type="NCBI Taxonomy" id="3075"/>
    <lineage>
        <taxon>Eukaryota</taxon>
        <taxon>Viridiplantae</taxon>
        <taxon>Chlorophyta</taxon>
        <taxon>core chlorophytes</taxon>
        <taxon>Trebouxiophyceae</taxon>
        <taxon>Chlorellales</taxon>
        <taxon>Chlorellaceae</taxon>
        <taxon>Auxenochlorella</taxon>
    </lineage>
</organism>
<proteinExistence type="predicted"/>
<dbReference type="EMBL" id="GDKF01004382">
    <property type="protein sequence ID" value="JAT74240.1"/>
    <property type="molecule type" value="Transcribed_RNA"/>
</dbReference>
<evidence type="ECO:0000256" key="2">
    <source>
        <dbReference type="SAM" id="Phobius"/>
    </source>
</evidence>
<keyword evidence="2" id="KW-0812">Transmembrane</keyword>